<gene>
    <name evidence="15" type="ORF">PCON_08919</name>
</gene>
<keyword evidence="8 12" id="KW-0333">Golgi apparatus</keyword>
<organism evidence="15 16">
    <name type="scientific">Pyronema omphalodes (strain CBS 100304)</name>
    <name type="common">Pyronema confluens</name>
    <dbReference type="NCBI Taxonomy" id="1076935"/>
    <lineage>
        <taxon>Eukaryota</taxon>
        <taxon>Fungi</taxon>
        <taxon>Dikarya</taxon>
        <taxon>Ascomycota</taxon>
        <taxon>Pezizomycotina</taxon>
        <taxon>Pezizomycetes</taxon>
        <taxon>Pezizales</taxon>
        <taxon>Pyronemataceae</taxon>
        <taxon>Pyronema</taxon>
    </lineage>
</organism>
<dbReference type="GO" id="GO:0006890">
    <property type="term" value="P:retrograde vesicle-mediated transport, Golgi to endoplasmic reticulum"/>
    <property type="evidence" value="ECO:0007669"/>
    <property type="project" value="UniProtKB-UniRule"/>
</dbReference>
<dbReference type="GO" id="GO:0000139">
    <property type="term" value="C:Golgi membrane"/>
    <property type="evidence" value="ECO:0007669"/>
    <property type="project" value="UniProtKB-SubCell"/>
</dbReference>
<dbReference type="AlphaFoldDB" id="U4L1L6"/>
<dbReference type="CDD" id="cd14829">
    <property type="entry name" value="Zeta-COP"/>
    <property type="match status" value="1"/>
</dbReference>
<keyword evidence="4 12" id="KW-0813">Transport</keyword>
<evidence type="ECO:0000256" key="9">
    <source>
        <dbReference type="ARBA" id="ARBA00023136"/>
    </source>
</evidence>
<dbReference type="PANTHER" id="PTHR11043">
    <property type="entry name" value="ZETA-COAT PROTEIN"/>
    <property type="match status" value="1"/>
</dbReference>
<dbReference type="eggNOG" id="KOG3343">
    <property type="taxonomic scope" value="Eukaryota"/>
</dbReference>
<keyword evidence="9 12" id="KW-0472">Membrane</keyword>
<evidence type="ECO:0000256" key="2">
    <source>
        <dbReference type="ARBA" id="ARBA00006972"/>
    </source>
</evidence>
<sequence length="190" mass="21239">MPTNLSLFSVTAVLILASDGSRVLAKYYNPPHSTTKSPYPTAKEQKVFEKGLHAKTVKTGGDVVLYDNHVVVYKAESDVIMYVVGGLDENELMLFNVALAMRDTLLLMLRNAVDKRTIAEHYDMVSLALEEMVDDGVILETDPQLILQRVTKLPQNDIPNIKDIDLSEKGLLNAWEFGKKHLAEKLRQGL</sequence>
<evidence type="ECO:0000256" key="8">
    <source>
        <dbReference type="ARBA" id="ARBA00023034"/>
    </source>
</evidence>
<dbReference type="InterPro" id="IPR022775">
    <property type="entry name" value="AP_mu_sigma_su"/>
</dbReference>
<dbReference type="SUPFAM" id="SSF64356">
    <property type="entry name" value="SNARE-like"/>
    <property type="match status" value="1"/>
</dbReference>
<dbReference type="EMBL" id="HF935457">
    <property type="protein sequence ID" value="CCX09326.1"/>
    <property type="molecule type" value="Genomic_DNA"/>
</dbReference>
<dbReference type="Gene3D" id="3.30.450.60">
    <property type="match status" value="1"/>
</dbReference>
<dbReference type="GO" id="GO:0006891">
    <property type="term" value="P:intra-Golgi vesicle-mediated transport"/>
    <property type="evidence" value="ECO:0007669"/>
    <property type="project" value="TreeGrafter"/>
</dbReference>
<dbReference type="Proteomes" id="UP000018144">
    <property type="component" value="Unassembled WGS sequence"/>
</dbReference>
<dbReference type="OMA" id="MNCLFES"/>
<dbReference type="FunFam" id="3.30.450.60:FF:000013">
    <property type="entry name" value="Coatomer subunit zeta"/>
    <property type="match status" value="1"/>
</dbReference>
<feature type="domain" description="AP complex mu/sigma subunit" evidence="14">
    <location>
        <begin position="10"/>
        <end position="153"/>
    </location>
</feature>
<evidence type="ECO:0000256" key="1">
    <source>
        <dbReference type="ARBA" id="ARBA00004255"/>
    </source>
</evidence>
<protein>
    <recommendedName>
        <fullName evidence="12">Coatomer subunit zeta</fullName>
    </recommendedName>
</protein>
<dbReference type="OrthoDB" id="10249988at2759"/>
<evidence type="ECO:0000256" key="12">
    <source>
        <dbReference type="RuleBase" id="RU366053"/>
    </source>
</evidence>
<evidence type="ECO:0000256" key="4">
    <source>
        <dbReference type="ARBA" id="ARBA00022448"/>
    </source>
</evidence>
<dbReference type="GO" id="GO:0006886">
    <property type="term" value="P:intracellular protein transport"/>
    <property type="evidence" value="ECO:0007669"/>
    <property type="project" value="TreeGrafter"/>
</dbReference>
<dbReference type="PANTHER" id="PTHR11043:SF0">
    <property type="entry name" value="COATOMER SUBUNIT ZETA"/>
    <property type="match status" value="1"/>
</dbReference>
<comment type="subcellular location">
    <subcellularLocation>
        <location evidence="12">Cytoplasm</location>
    </subcellularLocation>
    <subcellularLocation>
        <location evidence="1 12">Golgi apparatus membrane</location>
        <topology evidence="1 12">Peripheral membrane protein</topology>
        <orientation evidence="1 12">Cytoplasmic side</orientation>
    </subcellularLocation>
    <subcellularLocation>
        <location evidence="12">Cytoplasmic vesicle</location>
        <location evidence="12">COPI-coated vesicle membrane</location>
        <topology evidence="12">Peripheral membrane protein</topology>
        <orientation evidence="12">Cytoplasmic side</orientation>
    </subcellularLocation>
</comment>
<name>U4L1L6_PYROM</name>
<evidence type="ECO:0000256" key="3">
    <source>
        <dbReference type="ARBA" id="ARBA00011775"/>
    </source>
</evidence>
<keyword evidence="13" id="KW-0732">Signal</keyword>
<feature type="chain" id="PRO_5004651232" description="Coatomer subunit zeta" evidence="13">
    <location>
        <begin position="26"/>
        <end position="190"/>
    </location>
</feature>
<comment type="function">
    <text evidence="11">The coatomer is a cytosolic protein complex that binds to dilysine motifs and reversibly associates with Golgi non-clathrin-coated vesicles, which further mediate biosynthetic protein transport from the ER, via the Golgi up to the trans Golgi network. Coatomer complex is required for budding from Golgi membranes, and is essential for the retrograde Golgi-to-ER transport of dilysine-tagged proteins. The zeta subunit may be involved in regulating the coat assembly and, hence, the rate of biosynthetic protein transport due to its association-dissociation properties with the coatomer complex.</text>
</comment>
<dbReference type="InterPro" id="IPR011012">
    <property type="entry name" value="Longin-like_dom_sf"/>
</dbReference>
<keyword evidence="10 12" id="KW-0968">Cytoplasmic vesicle</keyword>
<comment type="similarity">
    <text evidence="2 12">Belongs to the adaptor complexes small subunit family.</text>
</comment>
<reference evidence="15 16" key="1">
    <citation type="journal article" date="2013" name="PLoS Genet.">
        <title>The genome and development-dependent transcriptomes of Pyronema confluens: a window into fungal evolution.</title>
        <authorList>
            <person name="Traeger S."/>
            <person name="Altegoer F."/>
            <person name="Freitag M."/>
            <person name="Gabaldon T."/>
            <person name="Kempken F."/>
            <person name="Kumar A."/>
            <person name="Marcet-Houben M."/>
            <person name="Poggeler S."/>
            <person name="Stajich J.E."/>
            <person name="Nowrousian M."/>
        </authorList>
    </citation>
    <scope>NUCLEOTIDE SEQUENCE [LARGE SCALE GENOMIC DNA]</scope>
    <source>
        <strain evidence="16">CBS 100304</strain>
        <tissue evidence="15">Vegetative mycelium</tissue>
    </source>
</reference>
<evidence type="ECO:0000256" key="13">
    <source>
        <dbReference type="SAM" id="SignalP"/>
    </source>
</evidence>
<evidence type="ECO:0000256" key="10">
    <source>
        <dbReference type="ARBA" id="ARBA00023329"/>
    </source>
</evidence>
<evidence type="ECO:0000313" key="16">
    <source>
        <dbReference type="Proteomes" id="UP000018144"/>
    </source>
</evidence>
<comment type="subunit">
    <text evidence="3 12">Oligomeric complex that consists of at least the alpha, beta, beta', gamma, delta, epsilon and zeta subunits.</text>
</comment>
<evidence type="ECO:0000256" key="6">
    <source>
        <dbReference type="ARBA" id="ARBA00022892"/>
    </source>
</evidence>
<keyword evidence="7 12" id="KW-0653">Protein transport</keyword>
<keyword evidence="16" id="KW-1185">Reference proteome</keyword>
<evidence type="ECO:0000256" key="11">
    <source>
        <dbReference type="ARBA" id="ARBA00045555"/>
    </source>
</evidence>
<feature type="signal peptide" evidence="13">
    <location>
        <begin position="1"/>
        <end position="25"/>
    </location>
</feature>
<evidence type="ECO:0000313" key="15">
    <source>
        <dbReference type="EMBL" id="CCX09326.1"/>
    </source>
</evidence>
<dbReference type="GO" id="GO:0030126">
    <property type="term" value="C:COPI vesicle coat"/>
    <property type="evidence" value="ECO:0007669"/>
    <property type="project" value="UniProtKB-UniRule"/>
</dbReference>
<proteinExistence type="inferred from homology"/>
<dbReference type="Pfam" id="PF01217">
    <property type="entry name" value="Clat_adaptor_s"/>
    <property type="match status" value="1"/>
</dbReference>
<evidence type="ECO:0000259" key="14">
    <source>
        <dbReference type="Pfam" id="PF01217"/>
    </source>
</evidence>
<accession>U4L1L6</accession>
<evidence type="ECO:0000256" key="5">
    <source>
        <dbReference type="ARBA" id="ARBA00022490"/>
    </source>
</evidence>
<dbReference type="STRING" id="1076935.U4L1L6"/>
<keyword evidence="5 12" id="KW-0963">Cytoplasm</keyword>
<keyword evidence="6 12" id="KW-0931">ER-Golgi transport</keyword>
<dbReference type="InterPro" id="IPR039652">
    <property type="entry name" value="Coatomer_zeta"/>
</dbReference>
<evidence type="ECO:0000256" key="7">
    <source>
        <dbReference type="ARBA" id="ARBA00022927"/>
    </source>
</evidence>